<sequence>MKFNKSKCPVLHFGHNNPLQHYRLGMVWLDSAQAEKDLGVLVDNRLNMSQQCALVAKKANSILACIRNNVSSRTREVILPLYSALVRLHLEYCIQFWAPQFRNEIEMLEYIQKRATRLLRGLEHKPYEEQLRELGLFSLEKRRLRAFAGMMSNFPDFDALALQVWRGLLDRAKALVSDADFQRLYYYGKGETLQSRLAKLCMPSSTLLVLQNSINPAMLKAGNRDQMKGSKWKNHQVMIQMQRITESSIELWGTPLVMGLRLDPVPLIMTVWDLSFRHFSIYLTVYSSSPHFLILPEYVVRDSVESFDEVQVDNIHCSPIIHPADVRVVKVPYKNQDL</sequence>
<accession>A0A8K1G0C2</accession>
<name>A0A8K1G0C2_9PASS</name>
<dbReference type="PANTHER" id="PTHR33332">
    <property type="entry name" value="REVERSE TRANSCRIPTASE DOMAIN-CONTAINING PROTEIN"/>
    <property type="match status" value="1"/>
</dbReference>
<comment type="caution">
    <text evidence="1">The sequence shown here is derived from an EMBL/GenBank/DDBJ whole genome shotgun (WGS) entry which is preliminary data.</text>
</comment>
<proteinExistence type="predicted"/>
<reference evidence="1" key="1">
    <citation type="submission" date="2019-04" db="EMBL/GenBank/DDBJ databases">
        <title>Genome assembly of Zosterops borbonicus 15179.</title>
        <authorList>
            <person name="Leroy T."/>
            <person name="Anselmetti Y."/>
            <person name="Tilak M.-K."/>
            <person name="Nabholz B."/>
        </authorList>
    </citation>
    <scope>NUCLEOTIDE SEQUENCE</scope>
    <source>
        <strain evidence="1">HGM_15179</strain>
        <tissue evidence="1">Muscle</tissue>
    </source>
</reference>
<protein>
    <submittedName>
        <fullName evidence="1">Uncharacterized protein</fullName>
    </submittedName>
</protein>
<dbReference type="AlphaFoldDB" id="A0A8K1G0C2"/>
<organism evidence="1 2">
    <name type="scientific">Zosterops borbonicus</name>
    <dbReference type="NCBI Taxonomy" id="364589"/>
    <lineage>
        <taxon>Eukaryota</taxon>
        <taxon>Metazoa</taxon>
        <taxon>Chordata</taxon>
        <taxon>Craniata</taxon>
        <taxon>Vertebrata</taxon>
        <taxon>Euteleostomi</taxon>
        <taxon>Archelosauria</taxon>
        <taxon>Archosauria</taxon>
        <taxon>Dinosauria</taxon>
        <taxon>Saurischia</taxon>
        <taxon>Theropoda</taxon>
        <taxon>Coelurosauria</taxon>
        <taxon>Aves</taxon>
        <taxon>Neognathae</taxon>
        <taxon>Neoaves</taxon>
        <taxon>Telluraves</taxon>
        <taxon>Australaves</taxon>
        <taxon>Passeriformes</taxon>
        <taxon>Sylvioidea</taxon>
        <taxon>Zosteropidae</taxon>
        <taxon>Zosterops</taxon>
    </lineage>
</organism>
<dbReference type="Proteomes" id="UP000796761">
    <property type="component" value="Unassembled WGS sequence"/>
</dbReference>
<gene>
    <name evidence="1" type="ORF">HGM15179_017727</name>
</gene>
<evidence type="ECO:0000313" key="2">
    <source>
        <dbReference type="Proteomes" id="UP000796761"/>
    </source>
</evidence>
<dbReference type="PRINTS" id="PR01345">
    <property type="entry name" value="CERVTRCPTASE"/>
</dbReference>
<dbReference type="OrthoDB" id="276744at2759"/>
<dbReference type="EMBL" id="SWJQ01001087">
    <property type="protein sequence ID" value="TRZ09383.1"/>
    <property type="molecule type" value="Genomic_DNA"/>
</dbReference>
<evidence type="ECO:0000313" key="1">
    <source>
        <dbReference type="EMBL" id="TRZ09383.1"/>
    </source>
</evidence>
<keyword evidence="2" id="KW-1185">Reference proteome</keyword>